<dbReference type="OrthoDB" id="668782at2"/>
<dbReference type="AlphaFoldDB" id="A0A6P2C7L5"/>
<evidence type="ECO:0000259" key="2">
    <source>
        <dbReference type="Pfam" id="PF03795"/>
    </source>
</evidence>
<gene>
    <name evidence="3" type="ORF">EAS64_03750</name>
</gene>
<dbReference type="SUPFAM" id="SSF54909">
    <property type="entry name" value="Dimeric alpha+beta barrel"/>
    <property type="match status" value="1"/>
</dbReference>
<proteinExistence type="inferred from homology"/>
<dbReference type="InterPro" id="IPR005545">
    <property type="entry name" value="YCII"/>
</dbReference>
<dbReference type="InterPro" id="IPR011008">
    <property type="entry name" value="Dimeric_a/b-barrel"/>
</dbReference>
<feature type="domain" description="YCII-related" evidence="2">
    <location>
        <begin position="11"/>
        <end position="111"/>
    </location>
</feature>
<evidence type="ECO:0000313" key="4">
    <source>
        <dbReference type="Proteomes" id="UP000460272"/>
    </source>
</evidence>
<dbReference type="Pfam" id="PF03795">
    <property type="entry name" value="YCII"/>
    <property type="match status" value="1"/>
</dbReference>
<comment type="similarity">
    <text evidence="1">Belongs to the YciI family.</text>
</comment>
<dbReference type="Proteomes" id="UP000460272">
    <property type="component" value="Unassembled WGS sequence"/>
</dbReference>
<comment type="caution">
    <text evidence="3">The sequence shown here is derived from an EMBL/GenBank/DDBJ whole genome shotgun (WGS) entry which is preliminary data.</text>
</comment>
<dbReference type="Gene3D" id="3.30.70.1060">
    <property type="entry name" value="Dimeric alpha+beta barrel"/>
    <property type="match status" value="1"/>
</dbReference>
<accession>A0A6P2C7L5</accession>
<evidence type="ECO:0000313" key="3">
    <source>
        <dbReference type="EMBL" id="TVZ07419.1"/>
    </source>
</evidence>
<keyword evidence="4" id="KW-1185">Reference proteome</keyword>
<sequence>MLLLYAPDTSEDAEQERARWAEMPEWLEVTESLRKAGLLVANAPLHSVAAATTVRVRRGEADLTDGPFAVTKETLAGYYVLRCADLDEALRHAARLPTARYGSVEVRPVMDAAEIPVPGQAPPGS</sequence>
<reference evidence="3 4" key="1">
    <citation type="submission" date="2018-11" db="EMBL/GenBank/DDBJ databases">
        <title>Trebonia kvetii gen.nov., sp.nov., a novel acidophilic actinobacterium, and proposal of the new actinobacterial family Treboniaceae fam. nov.</title>
        <authorList>
            <person name="Rapoport D."/>
            <person name="Sagova-Mareckova M."/>
            <person name="Sedlacek I."/>
            <person name="Provaznik J."/>
            <person name="Kralova S."/>
            <person name="Pavlinic D."/>
            <person name="Benes V."/>
            <person name="Kopecky J."/>
        </authorList>
    </citation>
    <scope>NUCLEOTIDE SEQUENCE [LARGE SCALE GENOMIC DNA]</scope>
    <source>
        <strain evidence="3 4">15Tr583</strain>
    </source>
</reference>
<evidence type="ECO:0000256" key="1">
    <source>
        <dbReference type="ARBA" id="ARBA00007689"/>
    </source>
</evidence>
<name>A0A6P2C7L5_9ACTN</name>
<protein>
    <submittedName>
        <fullName evidence="3">YciI family protein</fullName>
    </submittedName>
</protein>
<dbReference type="EMBL" id="RPFW01000001">
    <property type="protein sequence ID" value="TVZ07419.1"/>
    <property type="molecule type" value="Genomic_DNA"/>
</dbReference>
<dbReference type="PANTHER" id="PTHR35174">
    <property type="entry name" value="BLL7171 PROTEIN-RELATED"/>
    <property type="match status" value="1"/>
</dbReference>
<dbReference type="PANTHER" id="PTHR35174:SF3">
    <property type="entry name" value="BLL7171 PROTEIN"/>
    <property type="match status" value="1"/>
</dbReference>
<organism evidence="3 4">
    <name type="scientific">Trebonia kvetii</name>
    <dbReference type="NCBI Taxonomy" id="2480626"/>
    <lineage>
        <taxon>Bacteria</taxon>
        <taxon>Bacillati</taxon>
        <taxon>Actinomycetota</taxon>
        <taxon>Actinomycetes</taxon>
        <taxon>Streptosporangiales</taxon>
        <taxon>Treboniaceae</taxon>
        <taxon>Trebonia</taxon>
    </lineage>
</organism>